<feature type="compositionally biased region" description="Basic and acidic residues" evidence="1">
    <location>
        <begin position="22"/>
        <end position="35"/>
    </location>
</feature>
<sequence>MVQKTSSSSDTQNLPVENFSDNDSRSEDANATRDNENDDEFSDNNEEEDDDGGYCGFSDDDEGYYYDLNTGETYTKSEYHTECPALQWNEDAPHLIGEDLTQQSEASTSSARSSNSSNSSQKLANIISVIREQFKAIFDRVKDANDYTLDQMCNVVSADILRLGMGAIGKDIIKGFYNGNSIRSENLEKIGAWIDSHLHTTE</sequence>
<dbReference type="Proteomes" id="UP000789508">
    <property type="component" value="Unassembled WGS sequence"/>
</dbReference>
<feature type="region of interest" description="Disordered" evidence="1">
    <location>
        <begin position="1"/>
        <end position="58"/>
    </location>
</feature>
<name>A0A9N8ZYJ2_9GLOM</name>
<evidence type="ECO:0000313" key="3">
    <source>
        <dbReference type="Proteomes" id="UP000789508"/>
    </source>
</evidence>
<protein>
    <submittedName>
        <fullName evidence="2">11797_t:CDS:1</fullName>
    </submittedName>
</protein>
<evidence type="ECO:0000313" key="2">
    <source>
        <dbReference type="EMBL" id="CAG8511128.1"/>
    </source>
</evidence>
<dbReference type="EMBL" id="CAJVPS010000833">
    <property type="protein sequence ID" value="CAG8511128.1"/>
    <property type="molecule type" value="Genomic_DNA"/>
</dbReference>
<dbReference type="OrthoDB" id="2430921at2759"/>
<feature type="compositionally biased region" description="Polar residues" evidence="1">
    <location>
        <begin position="1"/>
        <end position="21"/>
    </location>
</feature>
<reference evidence="2" key="1">
    <citation type="submission" date="2021-06" db="EMBL/GenBank/DDBJ databases">
        <authorList>
            <person name="Kallberg Y."/>
            <person name="Tangrot J."/>
            <person name="Rosling A."/>
        </authorList>
    </citation>
    <scope>NUCLEOTIDE SEQUENCE</scope>
    <source>
        <strain evidence="2">FL130A</strain>
    </source>
</reference>
<accession>A0A9N8ZYJ2</accession>
<keyword evidence="3" id="KW-1185">Reference proteome</keyword>
<proteinExistence type="predicted"/>
<feature type="compositionally biased region" description="Acidic residues" evidence="1">
    <location>
        <begin position="36"/>
        <end position="58"/>
    </location>
</feature>
<organism evidence="2 3">
    <name type="scientific">Ambispora leptoticha</name>
    <dbReference type="NCBI Taxonomy" id="144679"/>
    <lineage>
        <taxon>Eukaryota</taxon>
        <taxon>Fungi</taxon>
        <taxon>Fungi incertae sedis</taxon>
        <taxon>Mucoromycota</taxon>
        <taxon>Glomeromycotina</taxon>
        <taxon>Glomeromycetes</taxon>
        <taxon>Archaeosporales</taxon>
        <taxon>Ambisporaceae</taxon>
        <taxon>Ambispora</taxon>
    </lineage>
</organism>
<gene>
    <name evidence="2" type="ORF">ALEPTO_LOCUS3981</name>
</gene>
<dbReference type="AlphaFoldDB" id="A0A9N8ZYJ2"/>
<comment type="caution">
    <text evidence="2">The sequence shown here is derived from an EMBL/GenBank/DDBJ whole genome shotgun (WGS) entry which is preliminary data.</text>
</comment>
<evidence type="ECO:0000256" key="1">
    <source>
        <dbReference type="SAM" id="MobiDB-lite"/>
    </source>
</evidence>